<dbReference type="PATRIC" id="fig|937777.3.peg.4263"/>
<evidence type="ECO:0000313" key="2">
    <source>
        <dbReference type="Proteomes" id="UP000010467"/>
    </source>
</evidence>
<dbReference type="InterPro" id="IPR056510">
    <property type="entry name" value="WapI"/>
</dbReference>
<dbReference type="Pfam" id="PF24716">
    <property type="entry name" value="WapI"/>
    <property type="match status" value="1"/>
</dbReference>
<keyword evidence="1" id="KW-0614">Plasmid</keyword>
<geneLocation type="plasmid" evidence="1 2">
    <name>pDEIPE01</name>
</geneLocation>
<accession>L0A8Z4</accession>
<organism evidence="1 2">
    <name type="scientific">Deinococcus peraridilitoris (strain DSM 19664 / LMG 22246 / CIP 109416 / KR-200)</name>
    <dbReference type="NCBI Taxonomy" id="937777"/>
    <lineage>
        <taxon>Bacteria</taxon>
        <taxon>Thermotogati</taxon>
        <taxon>Deinococcota</taxon>
        <taxon>Deinococci</taxon>
        <taxon>Deinococcales</taxon>
        <taxon>Deinococcaceae</taxon>
        <taxon>Deinococcus</taxon>
    </lineage>
</organism>
<proteinExistence type="predicted"/>
<reference evidence="2" key="1">
    <citation type="submission" date="2012-03" db="EMBL/GenBank/DDBJ databases">
        <title>Complete sequence of plasmid 1 of Deinococcus peraridilitoris DSM 19664.</title>
        <authorList>
            <person name="Lucas S."/>
            <person name="Copeland A."/>
            <person name="Lapidus A."/>
            <person name="Glavina del Rio T."/>
            <person name="Dalin E."/>
            <person name="Tice H."/>
            <person name="Bruce D."/>
            <person name="Goodwin L."/>
            <person name="Pitluck S."/>
            <person name="Peters L."/>
            <person name="Mikhailova N."/>
            <person name="Lu M."/>
            <person name="Kyrpides N."/>
            <person name="Mavromatis K."/>
            <person name="Ivanova N."/>
            <person name="Brettin T."/>
            <person name="Detter J.C."/>
            <person name="Han C."/>
            <person name="Larimer F."/>
            <person name="Land M."/>
            <person name="Hauser L."/>
            <person name="Markowitz V."/>
            <person name="Cheng J.-F."/>
            <person name="Hugenholtz P."/>
            <person name="Woyke T."/>
            <person name="Wu D."/>
            <person name="Pukall R."/>
            <person name="Steenblock K."/>
            <person name="Brambilla E."/>
            <person name="Klenk H.-P."/>
            <person name="Eisen J.A."/>
        </authorList>
    </citation>
    <scope>NUCLEOTIDE SEQUENCE [LARGE SCALE GENOMIC DNA]</scope>
    <source>
        <strain evidence="2">DSM 19664 / LMG 22246 / CIP 109416 / KR-200</strain>
        <plasmid evidence="2">Plasmid pDEIPE01</plasmid>
    </source>
</reference>
<keyword evidence="2" id="KW-1185">Reference proteome</keyword>
<dbReference type="HOGENOM" id="CLU_2733359_0_0_0"/>
<dbReference type="EMBL" id="CP003383">
    <property type="protein sequence ID" value="AFZ69592.1"/>
    <property type="molecule type" value="Genomic_DNA"/>
</dbReference>
<gene>
    <name evidence="1" type="ordered locus">Deipe_4233</name>
</gene>
<name>L0A8Z4_DEIPD</name>
<evidence type="ECO:0000313" key="1">
    <source>
        <dbReference type="EMBL" id="AFZ69592.1"/>
    </source>
</evidence>
<dbReference type="Proteomes" id="UP000010467">
    <property type="component" value="Plasmid pDEIPE01"/>
</dbReference>
<dbReference type="AlphaFoldDB" id="L0A8Z4"/>
<sequence length="71" mass="8224">MGGLPWGYTVISMQFEAGRVSFQLDLVGYQFPHLTSQEWDSDWLRVRVRLQHAARVWKLTDPALTTFEVQG</sequence>
<dbReference type="KEGG" id="dpd:Deipe_4233"/>
<protein>
    <submittedName>
        <fullName evidence="1">Uncharacterized protein</fullName>
    </submittedName>
</protein>